<keyword evidence="2" id="KW-0732">Signal</keyword>
<name>A0A0D7AQT1_9AGAR</name>
<dbReference type="PRINTS" id="PR00347">
    <property type="entry name" value="THAUMATIN"/>
</dbReference>
<organism evidence="3 4">
    <name type="scientific">Fistulina hepatica ATCC 64428</name>
    <dbReference type="NCBI Taxonomy" id="1128425"/>
    <lineage>
        <taxon>Eukaryota</taxon>
        <taxon>Fungi</taxon>
        <taxon>Dikarya</taxon>
        <taxon>Basidiomycota</taxon>
        <taxon>Agaricomycotina</taxon>
        <taxon>Agaricomycetes</taxon>
        <taxon>Agaricomycetidae</taxon>
        <taxon>Agaricales</taxon>
        <taxon>Fistulinaceae</taxon>
        <taxon>Fistulina</taxon>
    </lineage>
</organism>
<gene>
    <name evidence="3" type="ORF">FISHEDRAFT_55501</name>
</gene>
<protein>
    <submittedName>
        <fullName evidence="3">Osmotin, thaumatin-like protein</fullName>
    </submittedName>
</protein>
<dbReference type="InterPro" id="IPR001938">
    <property type="entry name" value="Thaumatin"/>
</dbReference>
<feature type="chain" id="PRO_5002316405" evidence="2">
    <location>
        <begin position="25"/>
        <end position="191"/>
    </location>
</feature>
<dbReference type="SUPFAM" id="SSF49870">
    <property type="entry name" value="Osmotin, thaumatin-like protein"/>
    <property type="match status" value="1"/>
</dbReference>
<reference evidence="3 4" key="1">
    <citation type="journal article" date="2015" name="Fungal Genet. Biol.">
        <title>Evolution of novel wood decay mechanisms in Agaricales revealed by the genome sequences of Fistulina hepatica and Cylindrobasidium torrendii.</title>
        <authorList>
            <person name="Floudas D."/>
            <person name="Held B.W."/>
            <person name="Riley R."/>
            <person name="Nagy L.G."/>
            <person name="Koehler G."/>
            <person name="Ransdell A.S."/>
            <person name="Younus H."/>
            <person name="Chow J."/>
            <person name="Chiniquy J."/>
            <person name="Lipzen A."/>
            <person name="Tritt A."/>
            <person name="Sun H."/>
            <person name="Haridas S."/>
            <person name="LaButti K."/>
            <person name="Ohm R.A."/>
            <person name="Kues U."/>
            <person name="Blanchette R.A."/>
            <person name="Grigoriev I.V."/>
            <person name="Minto R.E."/>
            <person name="Hibbett D.S."/>
        </authorList>
    </citation>
    <scope>NUCLEOTIDE SEQUENCE [LARGE SCALE GENOMIC DNA]</scope>
    <source>
        <strain evidence="3 4">ATCC 64428</strain>
    </source>
</reference>
<dbReference type="PANTHER" id="PTHR31048">
    <property type="entry name" value="OS03G0233200 PROTEIN"/>
    <property type="match status" value="1"/>
</dbReference>
<evidence type="ECO:0000313" key="3">
    <source>
        <dbReference type="EMBL" id="KIY53168.1"/>
    </source>
</evidence>
<accession>A0A0D7AQT1</accession>
<dbReference type="SMART" id="SM00205">
    <property type="entry name" value="THN"/>
    <property type="match status" value="1"/>
</dbReference>
<feature type="signal peptide" evidence="2">
    <location>
        <begin position="1"/>
        <end position="24"/>
    </location>
</feature>
<dbReference type="OrthoDB" id="430315at2759"/>
<dbReference type="Pfam" id="PF00314">
    <property type="entry name" value="Thaumatin"/>
    <property type="match status" value="1"/>
</dbReference>
<keyword evidence="1" id="KW-1015">Disulfide bond</keyword>
<dbReference type="InterPro" id="IPR037176">
    <property type="entry name" value="Osmotin/thaumatin-like_sf"/>
</dbReference>
<feature type="disulfide bond" evidence="1">
    <location>
        <begin position="96"/>
        <end position="102"/>
    </location>
</feature>
<dbReference type="PROSITE" id="PS51367">
    <property type="entry name" value="THAUMATIN_2"/>
    <property type="match status" value="1"/>
</dbReference>
<proteinExistence type="predicted"/>
<evidence type="ECO:0000256" key="2">
    <source>
        <dbReference type="SAM" id="SignalP"/>
    </source>
</evidence>
<dbReference type="Gene3D" id="2.60.110.10">
    <property type="entry name" value="Thaumatin"/>
    <property type="match status" value="1"/>
</dbReference>
<evidence type="ECO:0000256" key="1">
    <source>
        <dbReference type="PIRSR" id="PIRSR002703-1"/>
    </source>
</evidence>
<feature type="disulfide bond" evidence="1">
    <location>
        <begin position="107"/>
        <end position="113"/>
    </location>
</feature>
<dbReference type="AlphaFoldDB" id="A0A0D7AQT1"/>
<keyword evidence="4" id="KW-1185">Reference proteome</keyword>
<evidence type="ECO:0000313" key="4">
    <source>
        <dbReference type="Proteomes" id="UP000054144"/>
    </source>
</evidence>
<dbReference type="Proteomes" id="UP000054144">
    <property type="component" value="Unassembled WGS sequence"/>
</dbReference>
<dbReference type="EMBL" id="KN881628">
    <property type="protein sequence ID" value="KIY53168.1"/>
    <property type="molecule type" value="Genomic_DNA"/>
</dbReference>
<sequence length="191" mass="19261">MQSLLLLLSAGLLSIMLQSAPATATLVFYGLRSVVHAADIPPSDVVVFNNCSASIDPAFYPAADGGIGGFVLGSGSTENVTLSAGWSGRIWGRTGCDDAGVCATGDCGGVVNCTSISYTGPTIAQFTIDGYADLDFFAPSSQDGFNIAVAIIPGSGCATPTVACTDADGGGNGCDDIYTCAYGTSYTVQFC</sequence>